<dbReference type="EMBL" id="CAJPDS010000015">
    <property type="protein sequence ID" value="CAF9914969.1"/>
    <property type="molecule type" value="Genomic_DNA"/>
</dbReference>
<evidence type="ECO:0000313" key="1">
    <source>
        <dbReference type="EMBL" id="CAF9914969.1"/>
    </source>
</evidence>
<evidence type="ECO:0000313" key="2">
    <source>
        <dbReference type="Proteomes" id="UP000664521"/>
    </source>
</evidence>
<name>A0A8H3F0W1_9LECA</name>
<reference evidence="1" key="1">
    <citation type="submission" date="2021-03" db="EMBL/GenBank/DDBJ databases">
        <authorList>
            <person name="Tagirdzhanova G."/>
        </authorList>
    </citation>
    <scope>NUCLEOTIDE SEQUENCE</scope>
</reference>
<protein>
    <submittedName>
        <fullName evidence="1">Uncharacterized protein</fullName>
    </submittedName>
</protein>
<sequence>MALNFSYITIPRMNGILKHCSNIALGISILPPSKKTAELQSMTASLAALYTIVYSARNCLLQETHHRNLTSTEWAFWHAVEDVLLDCDNLLSDLAKQVKKPKGCHAWLKWLSSLIWPVHDATGVQDAVLEAATEPSATATEILRHKILLSCWGDITMLVTRIVALQASTGPENLLLGFNPKSSIAELDLAVQLLRTFLHSSANAVQRRAAHKVVKDDEKTADCVQRSLVCLANAKALLDCINFET</sequence>
<dbReference type="AlphaFoldDB" id="A0A8H3F0W1"/>
<accession>A0A8H3F0W1</accession>
<gene>
    <name evidence="1" type="ORF">HETSPECPRED_002252</name>
</gene>
<comment type="caution">
    <text evidence="1">The sequence shown here is derived from an EMBL/GenBank/DDBJ whole genome shotgun (WGS) entry which is preliminary data.</text>
</comment>
<proteinExistence type="predicted"/>
<organism evidence="1 2">
    <name type="scientific">Heterodermia speciosa</name>
    <dbReference type="NCBI Taxonomy" id="116794"/>
    <lineage>
        <taxon>Eukaryota</taxon>
        <taxon>Fungi</taxon>
        <taxon>Dikarya</taxon>
        <taxon>Ascomycota</taxon>
        <taxon>Pezizomycotina</taxon>
        <taxon>Lecanoromycetes</taxon>
        <taxon>OSLEUM clade</taxon>
        <taxon>Lecanoromycetidae</taxon>
        <taxon>Caliciales</taxon>
        <taxon>Physciaceae</taxon>
        <taxon>Heterodermia</taxon>
    </lineage>
</organism>
<dbReference type="Proteomes" id="UP000664521">
    <property type="component" value="Unassembled WGS sequence"/>
</dbReference>
<keyword evidence="2" id="KW-1185">Reference proteome</keyword>